<accession>C0EAN8</accession>
<dbReference type="Proteomes" id="UP000003340">
    <property type="component" value="Unassembled WGS sequence"/>
</dbReference>
<evidence type="ECO:0000256" key="4">
    <source>
        <dbReference type="ARBA" id="ARBA00022989"/>
    </source>
</evidence>
<dbReference type="AlphaFoldDB" id="C0EAN8"/>
<dbReference type="eggNOG" id="COG2244">
    <property type="taxonomic scope" value="Bacteria"/>
</dbReference>
<comment type="caution">
    <text evidence="7">The sequence shown here is derived from an EMBL/GenBank/DDBJ whole genome shotgun (WGS) entry which is preliminary data.</text>
</comment>
<dbReference type="Pfam" id="PF01943">
    <property type="entry name" value="Polysacc_synt"/>
    <property type="match status" value="1"/>
</dbReference>
<feature type="transmembrane region" description="Helical" evidence="6">
    <location>
        <begin position="34"/>
        <end position="55"/>
    </location>
</feature>
<feature type="transmembrane region" description="Helical" evidence="6">
    <location>
        <begin position="344"/>
        <end position="364"/>
    </location>
</feature>
<feature type="transmembrane region" description="Helical" evidence="6">
    <location>
        <begin position="9"/>
        <end position="28"/>
    </location>
</feature>
<sequence length="404" mass="44984">MLFNSVGSMFYLVCQWLTTVLVVQLSSYADAGNLSLAASITNVFYTISTFGIRIFQVSDIENKYSTSFYVTTRLVTCLASLVLCTGFVLLNASYSVEQMLCIIIYMAFRLSESFVDVLQGIQQKEQRMDYIAISFIIRGILLLSSFCLVLHFTGSLLLAITAMAVLTMLVVLLFDVFVSQSLSRFRIQLNLKALKEILLECLPLMLTSLLMNSVVSIPRYFLEQIEGNQILGIYSSVATPAVIMQTACTLIYNPLITVFSECYSKRDRKGYLSLFAKAILALTAVGAVIFIGAAIFGKWGLHLLFGDGILPYVYLLIPVLVTTMMIAITYYFNMLLTISRRLKSILVANVVSSLIALCVSYPLIRAFGMDGVNYTLYLSMGANILIMVCIWIIDQKKQFGSVQP</sequence>
<evidence type="ECO:0000256" key="2">
    <source>
        <dbReference type="ARBA" id="ARBA00022475"/>
    </source>
</evidence>
<feature type="transmembrane region" description="Helical" evidence="6">
    <location>
        <begin position="233"/>
        <end position="253"/>
    </location>
</feature>
<dbReference type="EMBL" id="ACEC01000034">
    <property type="protein sequence ID" value="EEG31455.1"/>
    <property type="molecule type" value="Genomic_DNA"/>
</dbReference>
<keyword evidence="5 6" id="KW-0472">Membrane</keyword>
<reference evidence="7 8" key="1">
    <citation type="submission" date="2009-01" db="EMBL/GenBank/DDBJ databases">
        <authorList>
            <person name="Fulton L."/>
            <person name="Clifton S."/>
            <person name="Fulton B."/>
            <person name="Xu J."/>
            <person name="Minx P."/>
            <person name="Pepin K.H."/>
            <person name="Johnson M."/>
            <person name="Bhonagiri V."/>
            <person name="Nash W.E."/>
            <person name="Mardis E.R."/>
            <person name="Wilson R.K."/>
        </authorList>
    </citation>
    <scope>NUCLEOTIDE SEQUENCE [LARGE SCALE GENOMIC DNA]</scope>
    <source>
        <strain evidence="7 8">DSM 5476</strain>
    </source>
</reference>
<dbReference type="STRING" id="537013.CLOSTMETH_00901"/>
<protein>
    <submittedName>
        <fullName evidence="7">Polysaccharide biosynthesis protein</fullName>
    </submittedName>
</protein>
<feature type="transmembrane region" description="Helical" evidence="6">
    <location>
        <begin position="274"/>
        <end position="297"/>
    </location>
</feature>
<keyword evidence="2" id="KW-1003">Cell membrane</keyword>
<feature type="transmembrane region" description="Helical" evidence="6">
    <location>
        <begin position="376"/>
        <end position="393"/>
    </location>
</feature>
<dbReference type="HOGENOM" id="CLU_032713_0_0_9"/>
<evidence type="ECO:0000256" key="5">
    <source>
        <dbReference type="ARBA" id="ARBA00023136"/>
    </source>
</evidence>
<keyword evidence="3 6" id="KW-0812">Transmembrane</keyword>
<evidence type="ECO:0000313" key="7">
    <source>
        <dbReference type="EMBL" id="EEG31455.1"/>
    </source>
</evidence>
<evidence type="ECO:0000256" key="3">
    <source>
        <dbReference type="ARBA" id="ARBA00022692"/>
    </source>
</evidence>
<feature type="transmembrane region" description="Helical" evidence="6">
    <location>
        <begin position="157"/>
        <end position="177"/>
    </location>
</feature>
<dbReference type="GO" id="GO:0005886">
    <property type="term" value="C:plasma membrane"/>
    <property type="evidence" value="ECO:0007669"/>
    <property type="project" value="UniProtKB-SubCell"/>
</dbReference>
<evidence type="ECO:0000256" key="1">
    <source>
        <dbReference type="ARBA" id="ARBA00004651"/>
    </source>
</evidence>
<feature type="transmembrane region" description="Helical" evidence="6">
    <location>
        <begin position="130"/>
        <end position="151"/>
    </location>
</feature>
<organism evidence="7 8">
    <name type="scientific">[Clostridium] methylpentosum DSM 5476</name>
    <dbReference type="NCBI Taxonomy" id="537013"/>
    <lineage>
        <taxon>Bacteria</taxon>
        <taxon>Bacillati</taxon>
        <taxon>Bacillota</taxon>
        <taxon>Clostridia</taxon>
        <taxon>Eubacteriales</taxon>
        <taxon>Oscillospiraceae</taxon>
        <taxon>Oscillospiraceae incertae sedis</taxon>
    </lineage>
</organism>
<dbReference type="InterPro" id="IPR050833">
    <property type="entry name" value="Poly_Biosynth_Transport"/>
</dbReference>
<feature type="transmembrane region" description="Helical" evidence="6">
    <location>
        <begin position="67"/>
        <end position="90"/>
    </location>
</feature>
<dbReference type="InterPro" id="IPR002797">
    <property type="entry name" value="Polysacc_synth"/>
</dbReference>
<feature type="transmembrane region" description="Helical" evidence="6">
    <location>
        <begin position="197"/>
        <end position="221"/>
    </location>
</feature>
<evidence type="ECO:0000313" key="8">
    <source>
        <dbReference type="Proteomes" id="UP000003340"/>
    </source>
</evidence>
<comment type="subcellular location">
    <subcellularLocation>
        <location evidence="1">Cell membrane</location>
        <topology evidence="1">Multi-pass membrane protein</topology>
    </subcellularLocation>
</comment>
<gene>
    <name evidence="7" type="ORF">CLOSTMETH_00901</name>
</gene>
<proteinExistence type="predicted"/>
<name>C0EAN8_9FIRM</name>
<keyword evidence="8" id="KW-1185">Reference proteome</keyword>
<keyword evidence="4 6" id="KW-1133">Transmembrane helix</keyword>
<dbReference type="PANTHER" id="PTHR30250:SF11">
    <property type="entry name" value="O-ANTIGEN TRANSPORTER-RELATED"/>
    <property type="match status" value="1"/>
</dbReference>
<dbReference type="PANTHER" id="PTHR30250">
    <property type="entry name" value="PST FAMILY PREDICTED COLANIC ACID TRANSPORTER"/>
    <property type="match status" value="1"/>
</dbReference>
<feature type="transmembrane region" description="Helical" evidence="6">
    <location>
        <begin position="309"/>
        <end position="332"/>
    </location>
</feature>
<reference evidence="7 8" key="2">
    <citation type="submission" date="2009-02" db="EMBL/GenBank/DDBJ databases">
        <title>Draft genome sequence of Clostridium methylpentosum (DSM 5476).</title>
        <authorList>
            <person name="Sudarsanam P."/>
            <person name="Ley R."/>
            <person name="Guruge J."/>
            <person name="Turnbaugh P.J."/>
            <person name="Mahowald M."/>
            <person name="Liep D."/>
            <person name="Gordon J."/>
        </authorList>
    </citation>
    <scope>NUCLEOTIDE SEQUENCE [LARGE SCALE GENOMIC DNA]</scope>
    <source>
        <strain evidence="7 8">DSM 5476</strain>
    </source>
</reference>
<evidence type="ECO:0000256" key="6">
    <source>
        <dbReference type="SAM" id="Phobius"/>
    </source>
</evidence>